<dbReference type="EMBL" id="NWUJ01000005">
    <property type="protein sequence ID" value="PFH35474.1"/>
    <property type="molecule type" value="Genomic_DNA"/>
</dbReference>
<feature type="region of interest" description="Disordered" evidence="1">
    <location>
        <begin position="667"/>
        <end position="717"/>
    </location>
</feature>
<dbReference type="KEGG" id="bbes:BESB_063610"/>
<name>A0A2A9ME51_BESBE</name>
<feature type="compositionally biased region" description="Gly residues" evidence="1">
    <location>
        <begin position="910"/>
        <end position="923"/>
    </location>
</feature>
<feature type="compositionally biased region" description="Polar residues" evidence="1">
    <location>
        <begin position="925"/>
        <end position="934"/>
    </location>
</feature>
<dbReference type="GeneID" id="40311289"/>
<accession>A0A2A9ME51</accession>
<organism evidence="2 3">
    <name type="scientific">Besnoitia besnoiti</name>
    <name type="common">Apicomplexan protozoan</name>
    <dbReference type="NCBI Taxonomy" id="94643"/>
    <lineage>
        <taxon>Eukaryota</taxon>
        <taxon>Sar</taxon>
        <taxon>Alveolata</taxon>
        <taxon>Apicomplexa</taxon>
        <taxon>Conoidasida</taxon>
        <taxon>Coccidia</taxon>
        <taxon>Eucoccidiorida</taxon>
        <taxon>Eimeriorina</taxon>
        <taxon>Sarcocystidae</taxon>
        <taxon>Besnoitia</taxon>
    </lineage>
</organism>
<evidence type="ECO:0000313" key="2">
    <source>
        <dbReference type="EMBL" id="PFH35474.1"/>
    </source>
</evidence>
<feature type="region of interest" description="Disordered" evidence="1">
    <location>
        <begin position="1261"/>
        <end position="1294"/>
    </location>
</feature>
<keyword evidence="3" id="KW-1185">Reference proteome</keyword>
<dbReference type="RefSeq" id="XP_029219483.1">
    <property type="nucleotide sequence ID" value="XM_029364775.1"/>
</dbReference>
<feature type="region of interest" description="Disordered" evidence="1">
    <location>
        <begin position="1377"/>
        <end position="1423"/>
    </location>
</feature>
<evidence type="ECO:0000256" key="1">
    <source>
        <dbReference type="SAM" id="MobiDB-lite"/>
    </source>
</evidence>
<gene>
    <name evidence="2" type="ORF">BESB_063610</name>
</gene>
<feature type="compositionally biased region" description="Basic and acidic residues" evidence="1">
    <location>
        <begin position="1392"/>
        <end position="1402"/>
    </location>
</feature>
<sequence>MLAQPCLPTLLSHGATQQCQKDFSAENGCLPVEGSRCRRGGSACVAASQPRQQVSSSGFCIPPPVAADRRLFSSLASALAASPRRRQANAPCLSPREFRRQSRSLQRRGQLLSRFADLPYVSWRSVLHVLHLLSTKPLLLRGEDLLSLPLVCKRVGITDFRIVDRLLAAAVVRPSTKFAAPWGVRAPGGVAPRASRPAEPASGGASGLSDEPQQQAAPQKDGARRGDRPSFARFVASLDDWRVGKHPHHLHALQRLLAAVSANVHNYSTEDLLLLLDGFTVRSAGAQTGAESAELDVRGRNQARGQVPVEALEEFEATVGILVLQLRAKFVQLQGEAARAGSEAVEKERERLASLPGTVEIYEIISRAAVALPACWESPRSFLRPASPAAVVGAGAMHARTCGERMEGQLAAQRRAFERITGRTPGLGAADEGLQEGMDAATFSPRSATEEMLALLGSKILSTGSASEALSERTAGEGMPAAVDLASLLQASSRVAGLGAPADRLADAAAKEIVGPETPAGRPSGAAPRDSRPAAIAQEILKRLANNTRPTERRGRIEWVEAPEFALSRSLPAERQQALLAACSLAPPAVVPALAAAVWRDFRGCAGGVGAAAAAERAAGTSSGRAAPLALPSSGALADVPLPALVTALPLLARCAVQTVTAADHCAGGRRTGKTAASRAGTPADTTQTRGRRRAASAPSRGEPSSRSSPSRPLADASAGDSLVWLRRLLCVLGSALHQQGRHHLHRKGAALAAEESASETEGSASLFASRSGGEQGSISAVDRAVELFCVAGLGARLSAMLLESKLLSAERRPFSQAVRVRGAGRATPQMPSMPRCASGCRSPCDSSPRLDGWNGRIRCSVVASLHRRYRLAQRLAEMQLRQAVLEAGPLLPPSALRRVVVHSTSSVSAGGGGSSGAGGGRLQGANSLSSPQQGPDGKGVFPASGAAESIHSWLVPHVLHVCPLHMSALYFQLLSAAAMHSWLKTTPAALRRRERQTCPSAGDSNLGAGEATDGGGASGVRAPMLSASASSGDQLALHALRLARHIQQRLNGARRQLERQCRLSQAQQERILISLPQFQQHHEELVLRDRDLDFTPFGKLFNVREPLRGPTSSRDVLALIKQTSQPVSRSAASVRSLLSSLRPLLSPAEDGVSSERVSGNGGRRRACAWLQSESSLREGILGKCNELQMLTDAVARSARRCLYTAIMQMPVRQKAWLGPCQGEVEWATEQAIAMLKADQESCEQSAAELFDLSVSASKRGHASSAGGGELRTDSAHTTGGGDDDQAKGVEASGGGAALTRGAELDAILQGLQPETGVATWDLRSPPRAVRARGRRGAAAHWRIRELRSADDEGQAPGAGVSVDGRIPGVFARLRGLGTSQGRNSFGNQNHPHGETSTREDTEPASAAAEGQRDRFMVLAGSS</sequence>
<evidence type="ECO:0000313" key="3">
    <source>
        <dbReference type="Proteomes" id="UP000224006"/>
    </source>
</evidence>
<dbReference type="OrthoDB" id="331055at2759"/>
<protein>
    <submittedName>
        <fullName evidence="2">Uncharacterized protein</fullName>
    </submittedName>
</protein>
<dbReference type="VEuPathDB" id="ToxoDB:BESB_063610"/>
<feature type="region of interest" description="Disordered" evidence="1">
    <location>
        <begin position="994"/>
        <end position="1025"/>
    </location>
</feature>
<feature type="compositionally biased region" description="Polar residues" evidence="1">
    <location>
        <begin position="1378"/>
        <end position="1391"/>
    </location>
</feature>
<comment type="caution">
    <text evidence="2">The sequence shown here is derived from an EMBL/GenBank/DDBJ whole genome shotgun (WGS) entry which is preliminary data.</text>
</comment>
<proteinExistence type="predicted"/>
<feature type="region of interest" description="Disordered" evidence="1">
    <location>
        <begin position="189"/>
        <end position="227"/>
    </location>
</feature>
<feature type="compositionally biased region" description="Low complexity" evidence="1">
    <location>
        <begin position="696"/>
        <end position="717"/>
    </location>
</feature>
<reference evidence="2 3" key="1">
    <citation type="submission" date="2017-09" db="EMBL/GenBank/DDBJ databases">
        <title>Genome sequencing of Besnoitia besnoiti strain Bb-Ger1.</title>
        <authorList>
            <person name="Schares G."/>
            <person name="Venepally P."/>
            <person name="Lorenzi H.A."/>
        </authorList>
    </citation>
    <scope>NUCLEOTIDE SEQUENCE [LARGE SCALE GENOMIC DNA]</scope>
    <source>
        <strain evidence="2 3">Bb-Ger1</strain>
    </source>
</reference>
<feature type="compositionally biased region" description="Low complexity" evidence="1">
    <location>
        <begin position="191"/>
        <end position="202"/>
    </location>
</feature>
<dbReference type="Proteomes" id="UP000224006">
    <property type="component" value="Chromosome V"/>
</dbReference>
<feature type="region of interest" description="Disordered" evidence="1">
    <location>
        <begin position="906"/>
        <end position="943"/>
    </location>
</feature>